<evidence type="ECO:0000313" key="9">
    <source>
        <dbReference type="EMBL" id="EEB07332.1"/>
    </source>
</evidence>
<proteinExistence type="predicted"/>
<reference evidence="9 11" key="1">
    <citation type="journal article" date="2011" name="Science">
        <title>Comparative functional genomics of the fission yeasts.</title>
        <authorList>
            <person name="Rhind N."/>
            <person name="Chen Z."/>
            <person name="Yassour M."/>
            <person name="Thompson D.A."/>
            <person name="Haas B.J."/>
            <person name="Habib N."/>
            <person name="Wapinski I."/>
            <person name="Roy S."/>
            <person name="Lin M.F."/>
            <person name="Heiman D.I."/>
            <person name="Young S.K."/>
            <person name="Furuya K."/>
            <person name="Guo Y."/>
            <person name="Pidoux A."/>
            <person name="Chen H.M."/>
            <person name="Robbertse B."/>
            <person name="Goldberg J.M."/>
            <person name="Aoki K."/>
            <person name="Bayne E.H."/>
            <person name="Berlin A.M."/>
            <person name="Desjardins C.A."/>
            <person name="Dobbs E."/>
            <person name="Dukaj L."/>
            <person name="Fan L."/>
            <person name="FitzGerald M.G."/>
            <person name="French C."/>
            <person name="Gujja S."/>
            <person name="Hansen K."/>
            <person name="Keifenheim D."/>
            <person name="Levin J.Z."/>
            <person name="Mosher R.A."/>
            <person name="Mueller C.A."/>
            <person name="Pfiffner J."/>
            <person name="Priest M."/>
            <person name="Russ C."/>
            <person name="Smialowska A."/>
            <person name="Swoboda P."/>
            <person name="Sykes S.M."/>
            <person name="Vaughn M."/>
            <person name="Vengrova S."/>
            <person name="Yoder R."/>
            <person name="Zeng Q."/>
            <person name="Allshire R."/>
            <person name="Baulcombe D."/>
            <person name="Birren B.W."/>
            <person name="Brown W."/>
            <person name="Ekwall K."/>
            <person name="Kellis M."/>
            <person name="Leatherwood J."/>
            <person name="Levin H."/>
            <person name="Margalit H."/>
            <person name="Martienssen R."/>
            <person name="Nieduszynski C.A."/>
            <person name="Spatafora J.W."/>
            <person name="Friedman N."/>
            <person name="Dalgaard J.Z."/>
            <person name="Baumann P."/>
            <person name="Niki H."/>
            <person name="Regev A."/>
            <person name="Nusbaum C."/>
        </authorList>
    </citation>
    <scope>NUCLEOTIDE SEQUENCE [LARGE SCALE GENOMIC DNA]</scope>
    <source>
        <strain evidence="11">yFS275 / FY16936</strain>
    </source>
</reference>
<evidence type="ECO:0000256" key="1">
    <source>
        <dbReference type="ARBA" id="ARBA00000707"/>
    </source>
</evidence>
<dbReference type="STRING" id="402676.B6K2F1"/>
<feature type="region of interest" description="Disordered" evidence="7">
    <location>
        <begin position="39"/>
        <end position="124"/>
    </location>
</feature>
<dbReference type="MEROPS" id="C19.A57"/>
<dbReference type="EC" id="3.4.19.12" evidence="2"/>
<dbReference type="InterPro" id="IPR028889">
    <property type="entry name" value="USP"/>
</dbReference>
<feature type="compositionally biased region" description="Low complexity" evidence="7">
    <location>
        <begin position="98"/>
        <end position="120"/>
    </location>
</feature>
<keyword evidence="6" id="KW-0788">Thiol protease</keyword>
<name>B6K2F1_SCHJY</name>
<dbReference type="EMBL" id="KE651166">
    <property type="protein sequence ID" value="EEB07332.1"/>
    <property type="molecule type" value="Genomic_DNA"/>
</dbReference>
<dbReference type="InterPro" id="IPR001394">
    <property type="entry name" value="Peptidase_C19_UCH"/>
</dbReference>
<gene>
    <name evidence="10" type="primary">ubp3</name>
    <name evidence="9" type="ORF">SJAG_02419</name>
</gene>
<comment type="catalytic activity">
    <reaction evidence="1">
        <text>Thiol-dependent hydrolysis of ester, thioester, amide, peptide and isopeptide bonds formed by the C-terminal Gly of ubiquitin (a 76-residue protein attached to proteins as an intracellular targeting signal).</text>
        <dbReference type="EC" id="3.4.19.12"/>
    </reaction>
</comment>
<dbReference type="PANTHER" id="PTHR24006">
    <property type="entry name" value="UBIQUITIN CARBOXYL-TERMINAL HYDROLASE"/>
    <property type="match status" value="1"/>
</dbReference>
<keyword evidence="4" id="KW-0833">Ubl conjugation pathway</keyword>
<evidence type="ECO:0000256" key="3">
    <source>
        <dbReference type="ARBA" id="ARBA00022670"/>
    </source>
</evidence>
<dbReference type="GO" id="GO:0005829">
    <property type="term" value="C:cytosol"/>
    <property type="evidence" value="ECO:0000318"/>
    <property type="project" value="GO_Central"/>
</dbReference>
<protein>
    <recommendedName>
        <fullName evidence="2">ubiquitinyl hydrolase 1</fullName>
        <ecNumber evidence="2">3.4.19.12</ecNumber>
    </recommendedName>
</protein>
<dbReference type="PROSITE" id="PS50235">
    <property type="entry name" value="USP_3"/>
    <property type="match status" value="1"/>
</dbReference>
<dbReference type="GO" id="GO:0016579">
    <property type="term" value="P:protein deubiquitination"/>
    <property type="evidence" value="ECO:0007669"/>
    <property type="project" value="InterPro"/>
</dbReference>
<dbReference type="OMA" id="TATKQMY"/>
<dbReference type="GO" id="GO:0006508">
    <property type="term" value="P:proteolysis"/>
    <property type="evidence" value="ECO:0007669"/>
    <property type="project" value="UniProtKB-KW"/>
</dbReference>
<dbReference type="InterPro" id="IPR018200">
    <property type="entry name" value="USP_CS"/>
</dbReference>
<dbReference type="PROSITE" id="PS00973">
    <property type="entry name" value="USP_2"/>
    <property type="match status" value="1"/>
</dbReference>
<keyword evidence="3" id="KW-0645">Protease</keyword>
<feature type="region of interest" description="Disordered" evidence="7">
    <location>
        <begin position="278"/>
        <end position="299"/>
    </location>
</feature>
<dbReference type="GO" id="GO:0004843">
    <property type="term" value="F:cysteine-type deubiquitinase activity"/>
    <property type="evidence" value="ECO:0000318"/>
    <property type="project" value="GO_Central"/>
</dbReference>
<dbReference type="Proteomes" id="UP000001744">
    <property type="component" value="Unassembled WGS sequence"/>
</dbReference>
<dbReference type="InterPro" id="IPR050164">
    <property type="entry name" value="Peptidase_C19"/>
</dbReference>
<dbReference type="HOGENOM" id="CLU_008279_7_2_1"/>
<evidence type="ECO:0000313" key="11">
    <source>
        <dbReference type="Proteomes" id="UP000001744"/>
    </source>
</evidence>
<dbReference type="GO" id="GO:0005634">
    <property type="term" value="C:nucleus"/>
    <property type="evidence" value="ECO:0000318"/>
    <property type="project" value="GO_Central"/>
</dbReference>
<accession>B6K2F1</accession>
<dbReference type="CDD" id="cd02257">
    <property type="entry name" value="Peptidase_C19"/>
    <property type="match status" value="1"/>
</dbReference>
<dbReference type="JaponicusDB" id="SJAG_02419">
    <property type="gene designation" value="ubp3"/>
</dbReference>
<evidence type="ECO:0000256" key="6">
    <source>
        <dbReference type="ARBA" id="ARBA00022807"/>
    </source>
</evidence>
<keyword evidence="5 9" id="KW-0378">Hydrolase</keyword>
<dbReference type="GO" id="GO:0031647">
    <property type="term" value="P:regulation of protein stability"/>
    <property type="evidence" value="ECO:0000318"/>
    <property type="project" value="GO_Central"/>
</dbReference>
<evidence type="ECO:0000313" key="10">
    <source>
        <dbReference type="JaponicusDB" id="SJAG_02419"/>
    </source>
</evidence>
<evidence type="ECO:0000259" key="8">
    <source>
        <dbReference type="PROSITE" id="PS50235"/>
    </source>
</evidence>
<dbReference type="RefSeq" id="XP_002173625.1">
    <property type="nucleotide sequence ID" value="XM_002173589.2"/>
</dbReference>
<dbReference type="Gene3D" id="3.90.70.10">
    <property type="entry name" value="Cysteine proteinases"/>
    <property type="match status" value="1"/>
</dbReference>
<dbReference type="PANTHER" id="PTHR24006:SF687">
    <property type="entry name" value="UBIQUITIN CARBOXYL-TERMINAL HYDROLASE 10"/>
    <property type="match status" value="1"/>
</dbReference>
<dbReference type="eggNOG" id="KOG1871">
    <property type="taxonomic scope" value="Eukaryota"/>
</dbReference>
<evidence type="ECO:0000256" key="5">
    <source>
        <dbReference type="ARBA" id="ARBA00022801"/>
    </source>
</evidence>
<dbReference type="Pfam" id="PF00443">
    <property type="entry name" value="UCH"/>
    <property type="match status" value="1"/>
</dbReference>
<evidence type="ECO:0000256" key="4">
    <source>
        <dbReference type="ARBA" id="ARBA00022786"/>
    </source>
</evidence>
<feature type="domain" description="USP" evidence="8">
    <location>
        <begin position="160"/>
        <end position="523"/>
    </location>
</feature>
<dbReference type="AlphaFoldDB" id="B6K2F1"/>
<evidence type="ECO:0000256" key="7">
    <source>
        <dbReference type="SAM" id="MobiDB-lite"/>
    </source>
</evidence>
<dbReference type="OrthoDB" id="429671at2759"/>
<dbReference type="VEuPathDB" id="FungiDB:SJAG_02419"/>
<evidence type="ECO:0000256" key="2">
    <source>
        <dbReference type="ARBA" id="ARBA00012759"/>
    </source>
</evidence>
<keyword evidence="11" id="KW-1185">Reference proteome</keyword>
<dbReference type="SUPFAM" id="SSF54001">
    <property type="entry name" value="Cysteine proteinases"/>
    <property type="match status" value="1"/>
</dbReference>
<sequence length="524" mass="58990">MRTTHSESDQAALEQPLLGKEFIVNSLLPWYSCPEEHFPQRRRVRRREREKCVSTAGKTADVSVEQEKSGENVNENISDASEDGIHADVTTSSETQPAKSKSWSAVAKAHAPSPSSTHSSPRLHRAAEVQLQVQPTQTALTDFMKQFVPCIVKKTNIQPRGFVNTSNMCFMNSIFQALLYCVPFYVLMRNLGKKLPRLFRDKGSLLGSVITLTQEFRENWQPGEEEGDAYIPEVVYRVMKNNPRFDLVQTGEQEDAEEFLNLFLDEMHEEFVRTGNLEKASSPNADAVDKDKEDKEEEGWLEVGKKQKPVITRSATVSHSPITEIFGGQLRSVLKVPNARDSVLLEPYQPLPLDIQPDHIHSVLDAMDHLTTPETLKGWRSPKGHTVTATKQVFIEKLPAVLILHLKRFLYDDQAGGTLKNTKLISYPLRLEIPTRVISPGKRPLGPARYQLTAVVYHHGLSAQGGHYTVDVHQHDGSSWIRIDDTTIRTISESDVEVTENEATVNSSASSDRCAYLLFYTRCE</sequence>
<dbReference type="GeneID" id="7050064"/>
<organism evidence="9 11">
    <name type="scientific">Schizosaccharomyces japonicus (strain yFS275 / FY16936)</name>
    <name type="common">Fission yeast</name>
    <dbReference type="NCBI Taxonomy" id="402676"/>
    <lineage>
        <taxon>Eukaryota</taxon>
        <taxon>Fungi</taxon>
        <taxon>Dikarya</taxon>
        <taxon>Ascomycota</taxon>
        <taxon>Taphrinomycotina</taxon>
        <taxon>Schizosaccharomycetes</taxon>
        <taxon>Schizosaccharomycetales</taxon>
        <taxon>Schizosaccharomycetaceae</taxon>
        <taxon>Schizosaccharomyces</taxon>
    </lineage>
</organism>
<dbReference type="InterPro" id="IPR038765">
    <property type="entry name" value="Papain-like_cys_pep_sf"/>
</dbReference>